<dbReference type="Proteomes" id="UP001595765">
    <property type="component" value="Unassembled WGS sequence"/>
</dbReference>
<sequence length="193" mass="20774">MFGAGARCKPGALFGLGFGRLTLPFRFPGRENPGWGYRRINGELLVLDLKVAASTVREILKEAGTDWAPELASTTWADLLALFDTILADAGIETVLSGVRIPRMNSIVEQGAPPGPRLEAGADLPPRTPRPHRHPGPPPPLPCQGPAPTGRTLFHAVVRPRIWLRPIRPEARAAMCSVRAAPGRTHRPDRGGA</sequence>
<organism evidence="2 3">
    <name type="scientific">Streptomyces polygonati</name>
    <dbReference type="NCBI Taxonomy" id="1617087"/>
    <lineage>
        <taxon>Bacteria</taxon>
        <taxon>Bacillati</taxon>
        <taxon>Actinomycetota</taxon>
        <taxon>Actinomycetes</taxon>
        <taxon>Kitasatosporales</taxon>
        <taxon>Streptomycetaceae</taxon>
        <taxon>Streptomyces</taxon>
    </lineage>
</organism>
<feature type="region of interest" description="Disordered" evidence="1">
    <location>
        <begin position="107"/>
        <end position="150"/>
    </location>
</feature>
<reference evidence="3" key="1">
    <citation type="journal article" date="2019" name="Int. J. Syst. Evol. Microbiol.">
        <title>The Global Catalogue of Microorganisms (GCM) 10K type strain sequencing project: providing services to taxonomists for standard genome sequencing and annotation.</title>
        <authorList>
            <consortium name="The Broad Institute Genomics Platform"/>
            <consortium name="The Broad Institute Genome Sequencing Center for Infectious Disease"/>
            <person name="Wu L."/>
            <person name="Ma J."/>
        </authorList>
    </citation>
    <scope>NUCLEOTIDE SEQUENCE [LARGE SCALE GENOMIC DNA]</scope>
    <source>
        <strain evidence="3">CGMCC 4.7237</strain>
    </source>
</reference>
<dbReference type="EMBL" id="JBHSBB010000012">
    <property type="protein sequence ID" value="MFC4033394.1"/>
    <property type="molecule type" value="Genomic_DNA"/>
</dbReference>
<evidence type="ECO:0000313" key="3">
    <source>
        <dbReference type="Proteomes" id="UP001595765"/>
    </source>
</evidence>
<name>A0ABV8HN10_9ACTN</name>
<accession>A0ABV8HN10</accession>
<gene>
    <name evidence="2" type="ORF">ACFO3J_18145</name>
</gene>
<keyword evidence="3" id="KW-1185">Reference proteome</keyword>
<feature type="compositionally biased region" description="Pro residues" evidence="1">
    <location>
        <begin position="136"/>
        <end position="145"/>
    </location>
</feature>
<evidence type="ECO:0000256" key="1">
    <source>
        <dbReference type="SAM" id="MobiDB-lite"/>
    </source>
</evidence>
<dbReference type="RefSeq" id="WP_386430486.1">
    <property type="nucleotide sequence ID" value="NZ_JBHSBB010000012.1"/>
</dbReference>
<protein>
    <recommendedName>
        <fullName evidence="4">Mutator family transposase</fullName>
    </recommendedName>
</protein>
<evidence type="ECO:0000313" key="2">
    <source>
        <dbReference type="EMBL" id="MFC4033394.1"/>
    </source>
</evidence>
<comment type="caution">
    <text evidence="2">The sequence shown here is derived from an EMBL/GenBank/DDBJ whole genome shotgun (WGS) entry which is preliminary data.</text>
</comment>
<evidence type="ECO:0008006" key="4">
    <source>
        <dbReference type="Google" id="ProtNLM"/>
    </source>
</evidence>
<proteinExistence type="predicted"/>